<evidence type="ECO:0000259" key="3">
    <source>
        <dbReference type="PROSITE" id="PS51733"/>
    </source>
</evidence>
<feature type="binding site" evidence="2">
    <location>
        <begin position="91"/>
        <end position="93"/>
    </location>
    <ligand>
        <name>biotin</name>
        <dbReference type="ChEBI" id="CHEBI:57586"/>
    </ligand>
</feature>
<evidence type="ECO:0000256" key="1">
    <source>
        <dbReference type="ARBA" id="ARBA00022598"/>
    </source>
</evidence>
<sequence length="316" mass="36161">MIIDKIDKKILEAIRGELVSGEKLSATLGISRTAVWKRIKKLEDLGYKIKHERKGYRLEKTTNYLLCTEIESILKTRWLGKNYIFFKQINSTNIFAKKEELEDGTVVLAETQTGGKGRKGRKWLSVEGKGLYFSIVLNRNIPINELMTFSFIFPVGVKKAIEKETGLKINIKWPNDLYLNNKKLAGFLIETEFEGNYLYKLVAGIGININHDLKDLQELKETATSLKIETGKEYDRKSLFGKILSEIENLVEEFDRKKVIEEVDKSLLWKGERVKLVDEGIEGVLVGLNSSGGIRVFTDNKIKDFYSGEITLRRAE</sequence>
<dbReference type="GO" id="GO:0006355">
    <property type="term" value="P:regulation of DNA-templated transcription"/>
    <property type="evidence" value="ECO:0007669"/>
    <property type="project" value="UniProtKB-UniRule"/>
</dbReference>
<dbReference type="GO" id="GO:0004077">
    <property type="term" value="F:biotin--[biotin carboxyl-carrier protein] ligase activity"/>
    <property type="evidence" value="ECO:0007669"/>
    <property type="project" value="UniProtKB-UniRule"/>
</dbReference>
<dbReference type="PROSITE" id="PS51733">
    <property type="entry name" value="BPL_LPL_CATALYTIC"/>
    <property type="match status" value="1"/>
</dbReference>
<dbReference type="InterPro" id="IPR004408">
    <property type="entry name" value="Biotin_CoA_COase_ligase"/>
</dbReference>
<dbReference type="InterPro" id="IPR036390">
    <property type="entry name" value="WH_DNA-bd_sf"/>
</dbReference>
<dbReference type="SUPFAM" id="SSF46785">
    <property type="entry name" value="Winged helix' DNA-binding domain"/>
    <property type="match status" value="1"/>
</dbReference>
<dbReference type="HAMAP" id="MF_00978">
    <property type="entry name" value="Bifunct_BirA"/>
    <property type="match status" value="1"/>
</dbReference>
<dbReference type="Pfam" id="PF03099">
    <property type="entry name" value="BPL_LplA_LipB"/>
    <property type="match status" value="1"/>
</dbReference>
<feature type="binding site" evidence="2">
    <location>
        <position position="112"/>
    </location>
    <ligand>
        <name>biotin</name>
        <dbReference type="ChEBI" id="CHEBI:57586"/>
    </ligand>
</feature>
<dbReference type="Proteomes" id="UP000219036">
    <property type="component" value="Unassembled WGS sequence"/>
</dbReference>
<dbReference type="PANTHER" id="PTHR12835:SF5">
    <property type="entry name" value="BIOTIN--PROTEIN LIGASE"/>
    <property type="match status" value="1"/>
</dbReference>
<name>A0A285NKZ7_9AQUI</name>
<comment type="catalytic activity">
    <reaction evidence="2">
        <text>biotin + L-lysyl-[protein] + ATP = N(6)-biotinyl-L-lysyl-[protein] + AMP + diphosphate + H(+)</text>
        <dbReference type="Rhea" id="RHEA:11756"/>
        <dbReference type="Rhea" id="RHEA-COMP:9752"/>
        <dbReference type="Rhea" id="RHEA-COMP:10505"/>
        <dbReference type="ChEBI" id="CHEBI:15378"/>
        <dbReference type="ChEBI" id="CHEBI:29969"/>
        <dbReference type="ChEBI" id="CHEBI:30616"/>
        <dbReference type="ChEBI" id="CHEBI:33019"/>
        <dbReference type="ChEBI" id="CHEBI:57586"/>
        <dbReference type="ChEBI" id="CHEBI:83144"/>
        <dbReference type="ChEBI" id="CHEBI:456215"/>
        <dbReference type="EC" id="6.3.4.15"/>
    </reaction>
</comment>
<dbReference type="PRINTS" id="PR00033">
    <property type="entry name" value="HTHASNC"/>
</dbReference>
<dbReference type="CDD" id="cd00090">
    <property type="entry name" value="HTH_ARSR"/>
    <property type="match status" value="1"/>
</dbReference>
<dbReference type="InterPro" id="IPR030855">
    <property type="entry name" value="Bifunct_BirA"/>
</dbReference>
<dbReference type="InterPro" id="IPR004143">
    <property type="entry name" value="BPL_LPL_catalytic"/>
</dbReference>
<organism evidence="4 5">
    <name type="scientific">Persephonella hydrogeniphila</name>
    <dbReference type="NCBI Taxonomy" id="198703"/>
    <lineage>
        <taxon>Bacteria</taxon>
        <taxon>Pseudomonadati</taxon>
        <taxon>Aquificota</taxon>
        <taxon>Aquificia</taxon>
        <taxon>Aquificales</taxon>
        <taxon>Hydrogenothermaceae</taxon>
        <taxon>Persephonella</taxon>
    </lineage>
</organism>
<keyword evidence="2" id="KW-0092">Biotin</keyword>
<keyword evidence="2" id="KW-0547">Nucleotide-binding</keyword>
<protein>
    <recommendedName>
        <fullName evidence="2">Bifunctional ligase/repressor BirA</fullName>
    </recommendedName>
    <alternativeName>
        <fullName evidence="2">Biotin--[acetyl-CoA-carboxylase] ligase</fullName>
        <ecNumber evidence="2">6.3.4.15</ecNumber>
    </alternativeName>
    <alternativeName>
        <fullName evidence="2">Biotin--protein ligase</fullName>
    </alternativeName>
    <alternativeName>
        <fullName evidence="2">Biotin-[acetyl-CoA carboxylase] synthetase</fullName>
    </alternativeName>
</protein>
<dbReference type="SUPFAM" id="SSF55681">
    <property type="entry name" value="Class II aaRS and biotin synthetases"/>
    <property type="match status" value="1"/>
</dbReference>
<accession>A0A285NKZ7</accession>
<dbReference type="NCBIfam" id="TIGR00121">
    <property type="entry name" value="birA_ligase"/>
    <property type="match status" value="1"/>
</dbReference>
<dbReference type="EC" id="6.3.4.15" evidence="2"/>
<dbReference type="CDD" id="cd16442">
    <property type="entry name" value="BPL"/>
    <property type="match status" value="1"/>
</dbReference>
<feature type="domain" description="BPL/LPL catalytic" evidence="3">
    <location>
        <begin position="68"/>
        <end position="255"/>
    </location>
</feature>
<dbReference type="InterPro" id="IPR011991">
    <property type="entry name" value="ArsR-like_HTH"/>
</dbReference>
<evidence type="ECO:0000256" key="2">
    <source>
        <dbReference type="HAMAP-Rule" id="MF_00978"/>
    </source>
</evidence>
<dbReference type="Gene3D" id="1.10.10.10">
    <property type="entry name" value="Winged helix-like DNA-binding domain superfamily/Winged helix DNA-binding domain"/>
    <property type="match status" value="1"/>
</dbReference>
<comment type="function">
    <text evidence="2">Acts both as a biotin--[acetyl-CoA-carboxylase] ligase and a repressor.</text>
</comment>
<evidence type="ECO:0000313" key="5">
    <source>
        <dbReference type="Proteomes" id="UP000219036"/>
    </source>
</evidence>
<feature type="binding site" evidence="2">
    <location>
        <position position="183"/>
    </location>
    <ligand>
        <name>biotin</name>
        <dbReference type="ChEBI" id="CHEBI:57586"/>
    </ligand>
</feature>
<dbReference type="InterPro" id="IPR045864">
    <property type="entry name" value="aa-tRNA-synth_II/BPL/LPL"/>
</dbReference>
<keyword evidence="2" id="KW-0805">Transcription regulation</keyword>
<dbReference type="InterPro" id="IPR000485">
    <property type="entry name" value="AsnC-type_HTH_dom"/>
</dbReference>
<dbReference type="PANTHER" id="PTHR12835">
    <property type="entry name" value="BIOTIN PROTEIN LIGASE"/>
    <property type="match status" value="1"/>
</dbReference>
<dbReference type="Gene3D" id="3.30.930.10">
    <property type="entry name" value="Bira Bifunctional Protein, Domain 2"/>
    <property type="match status" value="1"/>
</dbReference>
<dbReference type="EMBL" id="OBEI01000005">
    <property type="protein sequence ID" value="SNZ08546.1"/>
    <property type="molecule type" value="Genomic_DNA"/>
</dbReference>
<comment type="similarity">
    <text evidence="2">Belongs to the biotin--protein ligase family.</text>
</comment>
<dbReference type="InterPro" id="IPR036388">
    <property type="entry name" value="WH-like_DNA-bd_sf"/>
</dbReference>
<keyword evidence="2" id="KW-0238">DNA-binding</keyword>
<dbReference type="Pfam" id="PF08279">
    <property type="entry name" value="HTH_11"/>
    <property type="match status" value="1"/>
</dbReference>
<dbReference type="AlphaFoldDB" id="A0A285NKZ7"/>
<reference evidence="5" key="1">
    <citation type="submission" date="2017-09" db="EMBL/GenBank/DDBJ databases">
        <authorList>
            <person name="Varghese N."/>
            <person name="Submissions S."/>
        </authorList>
    </citation>
    <scope>NUCLEOTIDE SEQUENCE [LARGE SCALE GENOMIC DNA]</scope>
    <source>
        <strain evidence="5">DSM 15103</strain>
    </source>
</reference>
<comment type="caution">
    <text evidence="2">Lacks conserved residue(s) required for the propagation of feature annotation.</text>
</comment>
<feature type="DNA-binding region" description="H-T-H motif" evidence="2">
    <location>
        <begin position="21"/>
        <end position="40"/>
    </location>
</feature>
<keyword evidence="5" id="KW-1185">Reference proteome</keyword>
<proteinExistence type="inferred from homology"/>
<dbReference type="RefSeq" id="WP_245844866.1">
    <property type="nucleotide sequence ID" value="NZ_OBEI01000005.1"/>
</dbReference>
<evidence type="ECO:0000313" key="4">
    <source>
        <dbReference type="EMBL" id="SNZ08546.1"/>
    </source>
</evidence>
<keyword evidence="2" id="KW-0678">Repressor</keyword>
<dbReference type="GO" id="GO:0005524">
    <property type="term" value="F:ATP binding"/>
    <property type="evidence" value="ECO:0007669"/>
    <property type="project" value="UniProtKB-UniRule"/>
</dbReference>
<keyword evidence="1 2" id="KW-0436">Ligase</keyword>
<keyword evidence="2" id="KW-0804">Transcription</keyword>
<dbReference type="InterPro" id="IPR013196">
    <property type="entry name" value="HTH_11"/>
</dbReference>
<gene>
    <name evidence="2" type="primary">birA</name>
    <name evidence="4" type="ORF">SAMN06265182_1338</name>
</gene>
<dbReference type="Gene3D" id="2.30.30.100">
    <property type="match status" value="1"/>
</dbReference>
<dbReference type="GO" id="GO:0005737">
    <property type="term" value="C:cytoplasm"/>
    <property type="evidence" value="ECO:0007669"/>
    <property type="project" value="TreeGrafter"/>
</dbReference>
<keyword evidence="2" id="KW-0067">ATP-binding</keyword>
<dbReference type="GO" id="GO:0043565">
    <property type="term" value="F:sequence-specific DNA binding"/>
    <property type="evidence" value="ECO:0007669"/>
    <property type="project" value="InterPro"/>
</dbReference>